<dbReference type="RefSeq" id="WP_330929385.1">
    <property type="nucleotide sequence ID" value="NZ_CP119075.1"/>
</dbReference>
<sequence length="62" mass="6840">MSQQSEPSPNPNPEVSNVQKPSVDQKAKIKQQKIEQTGLNSRIRGHVSARGRRDQAKSDSKG</sequence>
<accession>A0AAF0CP18</accession>
<evidence type="ECO:0000313" key="2">
    <source>
        <dbReference type="EMBL" id="WED65436.1"/>
    </source>
</evidence>
<dbReference type="KEGG" id="slom:PXH66_01055"/>
<dbReference type="EMBL" id="CP119075">
    <property type="protein sequence ID" value="WED65436.1"/>
    <property type="molecule type" value="Genomic_DNA"/>
</dbReference>
<name>A0AAF0CP18_9BACT</name>
<feature type="compositionally biased region" description="Basic and acidic residues" evidence="1">
    <location>
        <begin position="51"/>
        <end position="62"/>
    </location>
</feature>
<dbReference type="AlphaFoldDB" id="A0AAF0CP18"/>
<evidence type="ECO:0000313" key="3">
    <source>
        <dbReference type="Proteomes" id="UP001218638"/>
    </source>
</evidence>
<reference evidence="2" key="1">
    <citation type="submission" date="2023-03" db="EMBL/GenBank/DDBJ databases">
        <title>Lomoglobus Profundus gen. nov., sp. nov., a novel member of the phylum Verrucomicrobia, isolated from deep-marine sediment of South China Sea.</title>
        <authorList>
            <person name="Ahmad T."/>
            <person name="Ishaq S.E."/>
            <person name="Wang F."/>
        </authorList>
    </citation>
    <scope>NUCLEOTIDE SEQUENCE</scope>
    <source>
        <strain evidence="2">LMO-M01</strain>
    </source>
</reference>
<keyword evidence="3" id="KW-1185">Reference proteome</keyword>
<feature type="compositionally biased region" description="Low complexity" evidence="1">
    <location>
        <begin position="1"/>
        <end position="19"/>
    </location>
</feature>
<organism evidence="2 3">
    <name type="scientific">Synoicihabitans lomoniglobus</name>
    <dbReference type="NCBI Taxonomy" id="2909285"/>
    <lineage>
        <taxon>Bacteria</taxon>
        <taxon>Pseudomonadati</taxon>
        <taxon>Verrucomicrobiota</taxon>
        <taxon>Opitutia</taxon>
        <taxon>Opitutales</taxon>
        <taxon>Opitutaceae</taxon>
        <taxon>Synoicihabitans</taxon>
    </lineage>
</organism>
<gene>
    <name evidence="2" type="ORF">PXH66_01055</name>
</gene>
<protein>
    <submittedName>
        <fullName evidence="2">Uncharacterized protein</fullName>
    </submittedName>
</protein>
<evidence type="ECO:0000256" key="1">
    <source>
        <dbReference type="SAM" id="MobiDB-lite"/>
    </source>
</evidence>
<dbReference type="Proteomes" id="UP001218638">
    <property type="component" value="Chromosome"/>
</dbReference>
<proteinExistence type="predicted"/>
<feature type="region of interest" description="Disordered" evidence="1">
    <location>
        <begin position="1"/>
        <end position="62"/>
    </location>
</feature>